<proteinExistence type="predicted"/>
<dbReference type="EMBL" id="LGRX02001865">
    <property type="protein sequence ID" value="KAK3285360.1"/>
    <property type="molecule type" value="Genomic_DNA"/>
</dbReference>
<evidence type="ECO:0000313" key="3">
    <source>
        <dbReference type="Proteomes" id="UP001190700"/>
    </source>
</evidence>
<evidence type="ECO:0000256" key="1">
    <source>
        <dbReference type="SAM" id="MobiDB-lite"/>
    </source>
</evidence>
<evidence type="ECO:0000313" key="2">
    <source>
        <dbReference type="EMBL" id="KAK3285360.1"/>
    </source>
</evidence>
<reference evidence="2 3" key="1">
    <citation type="journal article" date="2015" name="Genome Biol. Evol.">
        <title>Comparative Genomics of a Bacterivorous Green Alga Reveals Evolutionary Causalities and Consequences of Phago-Mixotrophic Mode of Nutrition.</title>
        <authorList>
            <person name="Burns J.A."/>
            <person name="Paasch A."/>
            <person name="Narechania A."/>
            <person name="Kim E."/>
        </authorList>
    </citation>
    <scope>NUCLEOTIDE SEQUENCE [LARGE SCALE GENOMIC DNA]</scope>
    <source>
        <strain evidence="2 3">PLY_AMNH</strain>
    </source>
</reference>
<gene>
    <name evidence="2" type="ORF">CYMTET_7031</name>
</gene>
<feature type="compositionally biased region" description="Polar residues" evidence="1">
    <location>
        <begin position="46"/>
        <end position="57"/>
    </location>
</feature>
<feature type="compositionally biased region" description="Low complexity" evidence="1">
    <location>
        <begin position="311"/>
        <end position="323"/>
    </location>
</feature>
<name>A0AAE0GW83_9CHLO</name>
<dbReference type="Proteomes" id="UP001190700">
    <property type="component" value="Unassembled WGS sequence"/>
</dbReference>
<accession>A0AAE0GW83</accession>
<protein>
    <submittedName>
        <fullName evidence="2">Uncharacterized protein</fullName>
    </submittedName>
</protein>
<keyword evidence="3" id="KW-1185">Reference proteome</keyword>
<sequence length="481" mass="52345">MASTRREGLGSALRAARTRGAATPSHSPSGSQSTPVSSRGRRRIVGTSSLRSKPTSTVDAPTAFDYFNDPDVLGTTPVEEGREDEYVDQLAYAFQYGSDLLSFLKSTGLKMPAGFTLDTATADVDFNALLSGLAHEPYPVSYHEAAKLLDLEHDHEFYHVTVNEILFSILPHPLRGNALSVYHECARHHPADGRYALQRLRYEVEGVPDSDGMRFWTQLRAVVLTEIEDPAPQLALIRRLGDRHQKLKPNYNDSDRVADLWHVLSESAKKSPYVAPLYLVVLRELRAGATFTFARLALRIRLAFRDENPLATLSPSSAPPAASDIPPEGSGYRPKGGGQKPPQHPPRPVAMALRAQKQSMAPLEGKWVADTPNSLYRKWSVDTPAPPVEGQTAAAFHSVRLTELAPGGGDAIDPVGTDALVVPAEDADTSPPPDEPEEPACFGAAFDDEDDTDWPALRSSPIWLPKSSAVTGDVHGDFPRP</sequence>
<organism evidence="2 3">
    <name type="scientific">Cymbomonas tetramitiformis</name>
    <dbReference type="NCBI Taxonomy" id="36881"/>
    <lineage>
        <taxon>Eukaryota</taxon>
        <taxon>Viridiplantae</taxon>
        <taxon>Chlorophyta</taxon>
        <taxon>Pyramimonadophyceae</taxon>
        <taxon>Pyramimonadales</taxon>
        <taxon>Pyramimonadaceae</taxon>
        <taxon>Cymbomonas</taxon>
    </lineage>
</organism>
<feature type="region of interest" description="Disordered" evidence="1">
    <location>
        <begin position="1"/>
        <end position="57"/>
    </location>
</feature>
<feature type="region of interest" description="Disordered" evidence="1">
    <location>
        <begin position="311"/>
        <end position="347"/>
    </location>
</feature>
<comment type="caution">
    <text evidence="2">The sequence shown here is derived from an EMBL/GenBank/DDBJ whole genome shotgun (WGS) entry which is preliminary data.</text>
</comment>
<feature type="region of interest" description="Disordered" evidence="1">
    <location>
        <begin position="424"/>
        <end position="460"/>
    </location>
</feature>
<feature type="compositionally biased region" description="Low complexity" evidence="1">
    <location>
        <begin position="9"/>
        <end position="38"/>
    </location>
</feature>
<dbReference type="AlphaFoldDB" id="A0AAE0GW83"/>